<feature type="modified residue" description="4-aspartylphosphate" evidence="1">
    <location>
        <position position="72"/>
    </location>
</feature>
<dbReference type="CDD" id="cd17589">
    <property type="entry name" value="REC_TPR"/>
    <property type="match status" value="1"/>
</dbReference>
<dbReference type="InterPro" id="IPR011990">
    <property type="entry name" value="TPR-like_helical_dom_sf"/>
</dbReference>
<dbReference type="PROSITE" id="PS50110">
    <property type="entry name" value="RESPONSE_REGULATORY"/>
    <property type="match status" value="1"/>
</dbReference>
<dbReference type="SUPFAM" id="SSF48452">
    <property type="entry name" value="TPR-like"/>
    <property type="match status" value="1"/>
</dbReference>
<reference evidence="3" key="1">
    <citation type="submission" date="2022-11" db="EMBL/GenBank/DDBJ databases">
        <title>Marinomonas sp. nov., isolated from marine algae.</title>
        <authorList>
            <person name="Choi D.G."/>
            <person name="Kim J.M."/>
            <person name="Lee J.K."/>
            <person name="Baek J.H."/>
            <person name="Jeon C.O."/>
        </authorList>
    </citation>
    <scope>NUCLEOTIDE SEQUENCE</scope>
    <source>
        <strain evidence="3">KJ51-3</strain>
    </source>
</reference>
<dbReference type="PANTHER" id="PTHR43228">
    <property type="entry name" value="TWO-COMPONENT RESPONSE REGULATOR"/>
    <property type="match status" value="1"/>
</dbReference>
<accession>A0ABT3KB76</accession>
<dbReference type="SUPFAM" id="SSF52172">
    <property type="entry name" value="CheY-like"/>
    <property type="match status" value="1"/>
</dbReference>
<dbReference type="EMBL" id="JAPEUL010000004">
    <property type="protein sequence ID" value="MCW4627789.1"/>
    <property type="molecule type" value="Genomic_DNA"/>
</dbReference>
<gene>
    <name evidence="3" type="ORF">ONZ52_01630</name>
</gene>
<dbReference type="Gene3D" id="3.40.50.2300">
    <property type="match status" value="1"/>
</dbReference>
<sequence length="417" mass="47892">MTKTHTTQEKDKNNTEHLNKKSVLIIEDMNEMRLMLRSMMLSLGYTNIEVEASGQSALKRIASKHFDIILSDYNLGGRINGQQVLEIARQNNILGHSTIFIMITADTGYDSVVSAIEHRPDSYMVKPFTPATLHRRLSRIKLQKSIFSEMDEYRSKMNFEAMENEAKAIMAKHPQYISLCLKAIGESLLSRKDYKAAKIHYMRVLKNNQEASWAHFGVAQADLYLDQPLSAVKSLEKTISISRHFLPAYDELANAQETLNNLKAAQKAILASLEITPRSLARTKRLGKISVKLKDWQTAEQAYSRVIRLTKDTQHEKIEFYYDHLKCLIAIQENGEPTPQTAEKLQRSLTRLRMLGKDDPVVVTNSFRVEVQQFLHRERKQDAIKSWKQWKQLILSGKASSITQEQELTLKKRLGLF</sequence>
<dbReference type="SMART" id="SM00448">
    <property type="entry name" value="REC"/>
    <property type="match status" value="1"/>
</dbReference>
<feature type="domain" description="Response regulatory" evidence="2">
    <location>
        <begin position="22"/>
        <end position="141"/>
    </location>
</feature>
<dbReference type="RefSeq" id="WP_265216889.1">
    <property type="nucleotide sequence ID" value="NZ_JAPEUL010000004.1"/>
</dbReference>
<name>A0ABT3KB76_9GAMM</name>
<dbReference type="InterPro" id="IPR011006">
    <property type="entry name" value="CheY-like_superfamily"/>
</dbReference>
<evidence type="ECO:0000259" key="2">
    <source>
        <dbReference type="PROSITE" id="PS50110"/>
    </source>
</evidence>
<dbReference type="InterPro" id="IPR001789">
    <property type="entry name" value="Sig_transdc_resp-reg_receiver"/>
</dbReference>
<dbReference type="InterPro" id="IPR052048">
    <property type="entry name" value="ST_Response_Regulator"/>
</dbReference>
<evidence type="ECO:0000313" key="3">
    <source>
        <dbReference type="EMBL" id="MCW4627789.1"/>
    </source>
</evidence>
<dbReference type="Pfam" id="PF00072">
    <property type="entry name" value="Response_reg"/>
    <property type="match status" value="1"/>
</dbReference>
<evidence type="ECO:0000256" key="1">
    <source>
        <dbReference type="PROSITE-ProRule" id="PRU00169"/>
    </source>
</evidence>
<organism evidence="3 4">
    <name type="scientific">Marinomonas rhodophyticola</name>
    <dbReference type="NCBI Taxonomy" id="2992803"/>
    <lineage>
        <taxon>Bacteria</taxon>
        <taxon>Pseudomonadati</taxon>
        <taxon>Pseudomonadota</taxon>
        <taxon>Gammaproteobacteria</taxon>
        <taxon>Oceanospirillales</taxon>
        <taxon>Oceanospirillaceae</taxon>
        <taxon>Marinomonas</taxon>
    </lineage>
</organism>
<dbReference type="InterPro" id="IPR019734">
    <property type="entry name" value="TPR_rpt"/>
</dbReference>
<keyword evidence="4" id="KW-1185">Reference proteome</keyword>
<protein>
    <submittedName>
        <fullName evidence="3">Response regulator</fullName>
    </submittedName>
</protein>
<evidence type="ECO:0000313" key="4">
    <source>
        <dbReference type="Proteomes" id="UP001431181"/>
    </source>
</evidence>
<comment type="caution">
    <text evidence="3">The sequence shown here is derived from an EMBL/GenBank/DDBJ whole genome shotgun (WGS) entry which is preliminary data.</text>
</comment>
<dbReference type="Pfam" id="PF13181">
    <property type="entry name" value="TPR_8"/>
    <property type="match status" value="1"/>
</dbReference>
<keyword evidence="1" id="KW-0597">Phosphoprotein</keyword>
<dbReference type="Proteomes" id="UP001431181">
    <property type="component" value="Unassembled WGS sequence"/>
</dbReference>
<proteinExistence type="predicted"/>
<dbReference type="Gene3D" id="1.25.40.10">
    <property type="entry name" value="Tetratricopeptide repeat domain"/>
    <property type="match status" value="1"/>
</dbReference>
<dbReference type="PANTHER" id="PTHR43228:SF1">
    <property type="entry name" value="TWO-COMPONENT RESPONSE REGULATOR ARR22"/>
    <property type="match status" value="1"/>
</dbReference>
<dbReference type="SMART" id="SM00028">
    <property type="entry name" value="TPR"/>
    <property type="match status" value="4"/>
</dbReference>